<dbReference type="Gene3D" id="3.40.47.40">
    <property type="entry name" value="Stage V sporulation protein AD"/>
    <property type="match status" value="1"/>
</dbReference>
<gene>
    <name evidence="1" type="primary">spoVAD_1</name>
    <name evidence="1" type="ORF">CLMAG_07990</name>
</gene>
<dbReference type="PATRIC" id="fig|1121326.3.peg.757"/>
<dbReference type="NCBIfam" id="NF006160">
    <property type="entry name" value="PRK08304.1"/>
    <property type="match status" value="1"/>
</dbReference>
<dbReference type="RefSeq" id="WP_066618162.1">
    <property type="nucleotide sequence ID" value="NZ_FQXL01000012.1"/>
</dbReference>
<protein>
    <submittedName>
        <fullName evidence="1">Stage V sporulation protein AD</fullName>
    </submittedName>
</protein>
<dbReference type="InterPro" id="IPR016039">
    <property type="entry name" value="Thiolase-like"/>
</dbReference>
<evidence type="ECO:0000313" key="2">
    <source>
        <dbReference type="Proteomes" id="UP000076603"/>
    </source>
</evidence>
<organism evidence="1 2">
    <name type="scientific">Clostridium magnum DSM 2767</name>
    <dbReference type="NCBI Taxonomy" id="1121326"/>
    <lineage>
        <taxon>Bacteria</taxon>
        <taxon>Bacillati</taxon>
        <taxon>Bacillota</taxon>
        <taxon>Clostridia</taxon>
        <taxon>Eubacteriales</taxon>
        <taxon>Clostridiaceae</taxon>
        <taxon>Clostridium</taxon>
    </lineage>
</organism>
<reference evidence="1 2" key="1">
    <citation type="submission" date="2016-04" db="EMBL/GenBank/DDBJ databases">
        <title>Genome sequence of Clostridium magnum DSM 2767.</title>
        <authorList>
            <person name="Poehlein A."/>
            <person name="Uhlig R."/>
            <person name="Fischer R."/>
            <person name="Bahl H."/>
            <person name="Daniel R."/>
        </authorList>
    </citation>
    <scope>NUCLEOTIDE SEQUENCE [LARGE SCALE GENOMIC DNA]</scope>
    <source>
        <strain evidence="1 2">DSM 2767</strain>
    </source>
</reference>
<dbReference type="InterPro" id="IPR038369">
    <property type="entry name" value="SpoVAD_sf"/>
</dbReference>
<dbReference type="GO" id="GO:0016746">
    <property type="term" value="F:acyltransferase activity"/>
    <property type="evidence" value="ECO:0007669"/>
    <property type="project" value="InterPro"/>
</dbReference>
<dbReference type="SUPFAM" id="SSF53901">
    <property type="entry name" value="Thiolase-like"/>
    <property type="match status" value="1"/>
</dbReference>
<dbReference type="OrthoDB" id="9770068at2"/>
<proteinExistence type="predicted"/>
<dbReference type="PIRSF" id="PIRSF011570">
    <property type="entry name" value="SpoVAD"/>
    <property type="match status" value="1"/>
</dbReference>
<dbReference type="STRING" id="1121326.CLMAG_07990"/>
<dbReference type="EMBL" id="LWAE01000001">
    <property type="protein sequence ID" value="KZL93748.1"/>
    <property type="molecule type" value="Genomic_DNA"/>
</dbReference>
<dbReference type="AlphaFoldDB" id="A0A161X2N7"/>
<comment type="caution">
    <text evidence="1">The sequence shown here is derived from an EMBL/GenBank/DDBJ whole genome shotgun (WGS) entry which is preliminary data.</text>
</comment>
<keyword evidence="2" id="KW-1185">Reference proteome</keyword>
<name>A0A161X2N7_9CLOT</name>
<dbReference type="NCBIfam" id="TIGR02845">
    <property type="entry name" value="spore_V_AD"/>
    <property type="match status" value="1"/>
</dbReference>
<accession>A0A161X2N7</accession>
<dbReference type="NCBIfam" id="NF009069">
    <property type="entry name" value="PRK12404.1"/>
    <property type="match status" value="1"/>
</dbReference>
<dbReference type="Proteomes" id="UP000076603">
    <property type="component" value="Unassembled WGS sequence"/>
</dbReference>
<dbReference type="Pfam" id="PF07451">
    <property type="entry name" value="SpoVAD"/>
    <property type="match status" value="1"/>
</dbReference>
<dbReference type="InterPro" id="IPR010894">
    <property type="entry name" value="SpoVAD"/>
</dbReference>
<sequence>MNKKIGKHTVRLESKPRIISVTSVVGPKEGEGNLKDYFDIILRDDLNGKESFEKAESDMMYTAVLESIKKARLTEEQIDFLLAGDLLNQLTSSSFAARGMNIPFLGLYGACSTMTESLGVAAMIMDGGFANYVVAATSSHFAAAERQFRYPLEFGNQRPPTAQWTVTGAGAMVLGKEGNYPYITHVTIGKVKDYGINDPNNMGAAMAPAAVSTIYQHFNDTKRTPNYYDLIVTGDLGKYGKEITEKLLKEYGYNIRENYIDCGEEIFDCETQGTNAGGSGCGCSAVVYTGYIYKNMLSGKFKRVLLISTGALLSTTSSLQGESIPGIAHAVSIEYGKIGEKK</sequence>
<evidence type="ECO:0000313" key="1">
    <source>
        <dbReference type="EMBL" id="KZL93748.1"/>
    </source>
</evidence>